<keyword evidence="5 12" id="KW-0732">Signal</keyword>
<dbReference type="PROSITE" id="PS51767">
    <property type="entry name" value="PEPTIDASE_A1"/>
    <property type="match status" value="1"/>
</dbReference>
<evidence type="ECO:0000256" key="12">
    <source>
        <dbReference type="SAM" id="SignalP"/>
    </source>
</evidence>
<dbReference type="EC" id="3.4.23.21" evidence="3"/>
<feature type="chain" id="PRO_5019541663" description="rhizopuspepsin" evidence="12">
    <location>
        <begin position="26"/>
        <end position="563"/>
    </location>
</feature>
<dbReference type="FunFam" id="2.40.70.10:FF:000115">
    <property type="entry name" value="Lysosomal aspartic protease"/>
    <property type="match status" value="1"/>
</dbReference>
<keyword evidence="15" id="KW-1185">Reference proteome</keyword>
<dbReference type="PROSITE" id="PS00141">
    <property type="entry name" value="ASP_PROTEASE"/>
    <property type="match status" value="1"/>
</dbReference>
<gene>
    <name evidence="14" type="ORF">BC938DRAFT_484227</name>
</gene>
<dbReference type="InterPro" id="IPR034164">
    <property type="entry name" value="Pepsin-like_dom"/>
</dbReference>
<evidence type="ECO:0000256" key="3">
    <source>
        <dbReference type="ARBA" id="ARBA00013205"/>
    </source>
</evidence>
<feature type="domain" description="Peptidase A1" evidence="13">
    <location>
        <begin position="61"/>
        <end position="402"/>
    </location>
</feature>
<dbReference type="AlphaFoldDB" id="A0A433QA90"/>
<sequence length="563" mass="61337">MVLLSTARSTAAALIMAATLRATDALTIPLVRREIPNVNPASHSKIHKGQEQIYNTRDHAFFGNISIGTPPQFFTVLFDTGSDILWIPSKACENVSGCKGKLLFDASASSSFLLGHSPFSIKYGTGDGNFTDGYDTFNIGNITIRFQHFGAATYIADFFTNEAMDGLMGLGRFKVGGTTLRADNPDNADKIILPLQNMFDQGQITENLFSFWMNPLLEGRPVEDLGGEISFGYIDETRFIPPMRYYPLVPDKNSGTDPAYWNIAIEKITIGGQSLVDQKISAIIDTGSSNILCPGSVYEKLVQILNTTFDEAVGLYATPCDTHLNGPPVKFTFAGGDGFEFTLDSTDYIIPEMDTSGKTTGKCYFQFQKSPSFADDDWILGDLFLEKYYTVFDVGKNRVGFAPVIIKGVTDISTISNASASISTASAPISTASASASATDVHNFIMASSPSVAASSAAPSVPVMTTSAVTTELVLIASATNLPVATESSTAWDDHKKEHPNHGSFDDDYNPNNYNDTDHEHKKEHPTHSTFDDDHNPNNDDEDNNNYDNDSDHEHKKKHPTHS</sequence>
<organism evidence="14 15">
    <name type="scientific">Jimgerdemannia flammicorona</name>
    <dbReference type="NCBI Taxonomy" id="994334"/>
    <lineage>
        <taxon>Eukaryota</taxon>
        <taxon>Fungi</taxon>
        <taxon>Fungi incertae sedis</taxon>
        <taxon>Mucoromycota</taxon>
        <taxon>Mucoromycotina</taxon>
        <taxon>Endogonomycetes</taxon>
        <taxon>Endogonales</taxon>
        <taxon>Endogonaceae</taxon>
        <taxon>Jimgerdemannia</taxon>
    </lineage>
</organism>
<dbReference type="PRINTS" id="PR00792">
    <property type="entry name" value="PEPSIN"/>
</dbReference>
<keyword evidence="7 10" id="KW-0378">Hydrolase</keyword>
<name>A0A433QA90_9FUNG</name>
<feature type="region of interest" description="Disordered" evidence="11">
    <location>
        <begin position="489"/>
        <end position="563"/>
    </location>
</feature>
<feature type="active site" evidence="8">
    <location>
        <position position="79"/>
    </location>
</feature>
<evidence type="ECO:0000256" key="7">
    <source>
        <dbReference type="ARBA" id="ARBA00022801"/>
    </source>
</evidence>
<evidence type="ECO:0000256" key="5">
    <source>
        <dbReference type="ARBA" id="ARBA00022729"/>
    </source>
</evidence>
<feature type="signal peptide" evidence="12">
    <location>
        <begin position="1"/>
        <end position="25"/>
    </location>
</feature>
<accession>A0A433QA90</accession>
<feature type="compositionally biased region" description="Basic and acidic residues" evidence="11">
    <location>
        <begin position="516"/>
        <end position="538"/>
    </location>
</feature>
<feature type="compositionally biased region" description="Acidic residues" evidence="11">
    <location>
        <begin position="539"/>
        <end position="551"/>
    </location>
</feature>
<reference evidence="14 15" key="1">
    <citation type="journal article" date="2018" name="New Phytol.">
        <title>Phylogenomics of Endogonaceae and evolution of mycorrhizas within Mucoromycota.</title>
        <authorList>
            <person name="Chang Y."/>
            <person name="Desiro A."/>
            <person name="Na H."/>
            <person name="Sandor L."/>
            <person name="Lipzen A."/>
            <person name="Clum A."/>
            <person name="Barry K."/>
            <person name="Grigoriev I.V."/>
            <person name="Martin F.M."/>
            <person name="Stajich J.E."/>
            <person name="Smith M.E."/>
            <person name="Bonito G."/>
            <person name="Spatafora J.W."/>
        </authorList>
    </citation>
    <scope>NUCLEOTIDE SEQUENCE [LARGE SCALE GENOMIC DNA]</scope>
    <source>
        <strain evidence="14 15">AD002</strain>
    </source>
</reference>
<evidence type="ECO:0000256" key="4">
    <source>
        <dbReference type="ARBA" id="ARBA00022670"/>
    </source>
</evidence>
<keyword evidence="9" id="KW-1015">Disulfide bond</keyword>
<evidence type="ECO:0000259" key="13">
    <source>
        <dbReference type="PROSITE" id="PS51767"/>
    </source>
</evidence>
<dbReference type="InterPro" id="IPR001969">
    <property type="entry name" value="Aspartic_peptidase_AS"/>
</dbReference>
<evidence type="ECO:0000256" key="9">
    <source>
        <dbReference type="PIRSR" id="PIRSR601461-2"/>
    </source>
</evidence>
<comment type="catalytic activity">
    <reaction evidence="1">
        <text>Hydrolysis of proteins with broad specificity similar to that of pepsin A, preferring hydrophobic residues at P1 and P1'. Clots milk and activates trypsinogen. Does not cleave 4-Gln-|-His-5, but does cleave 10-His-|-Leu-11 and 12-Val-|-Glu-13 in B chain of insulin.</text>
        <dbReference type="EC" id="3.4.23.21"/>
    </reaction>
</comment>
<dbReference type="GO" id="GO:0004190">
    <property type="term" value="F:aspartic-type endopeptidase activity"/>
    <property type="evidence" value="ECO:0007669"/>
    <property type="project" value="UniProtKB-KW"/>
</dbReference>
<dbReference type="Gene3D" id="2.40.70.10">
    <property type="entry name" value="Acid Proteases"/>
    <property type="match status" value="2"/>
</dbReference>
<dbReference type="InterPro" id="IPR033121">
    <property type="entry name" value="PEPTIDASE_A1"/>
</dbReference>
<dbReference type="PANTHER" id="PTHR47966:SF45">
    <property type="entry name" value="PEPTIDASE A1 DOMAIN-CONTAINING PROTEIN"/>
    <property type="match status" value="1"/>
</dbReference>
<comment type="caution">
    <text evidence="14">The sequence shown here is derived from an EMBL/GenBank/DDBJ whole genome shotgun (WGS) entry which is preliminary data.</text>
</comment>
<keyword evidence="4 10" id="KW-0645">Protease</keyword>
<feature type="non-terminal residue" evidence="14">
    <location>
        <position position="563"/>
    </location>
</feature>
<evidence type="ECO:0000313" key="15">
    <source>
        <dbReference type="Proteomes" id="UP000274822"/>
    </source>
</evidence>
<dbReference type="EMBL" id="RBNJ01009836">
    <property type="protein sequence ID" value="RUS26706.1"/>
    <property type="molecule type" value="Genomic_DNA"/>
</dbReference>
<evidence type="ECO:0000256" key="2">
    <source>
        <dbReference type="ARBA" id="ARBA00007447"/>
    </source>
</evidence>
<evidence type="ECO:0000313" key="14">
    <source>
        <dbReference type="EMBL" id="RUS26706.1"/>
    </source>
</evidence>
<dbReference type="InterPro" id="IPR001461">
    <property type="entry name" value="Aspartic_peptidase_A1"/>
</dbReference>
<feature type="disulfide bond" evidence="9">
    <location>
        <begin position="320"/>
        <end position="363"/>
    </location>
</feature>
<evidence type="ECO:0000256" key="6">
    <source>
        <dbReference type="ARBA" id="ARBA00022750"/>
    </source>
</evidence>
<comment type="similarity">
    <text evidence="2 10">Belongs to the peptidase A1 family.</text>
</comment>
<feature type="active site" evidence="8">
    <location>
        <position position="285"/>
    </location>
</feature>
<dbReference type="Proteomes" id="UP000274822">
    <property type="component" value="Unassembled WGS sequence"/>
</dbReference>
<evidence type="ECO:0000256" key="8">
    <source>
        <dbReference type="PIRSR" id="PIRSR601461-1"/>
    </source>
</evidence>
<feature type="compositionally biased region" description="Basic and acidic residues" evidence="11">
    <location>
        <begin position="492"/>
        <end position="505"/>
    </location>
</feature>
<dbReference type="SUPFAM" id="SSF50630">
    <property type="entry name" value="Acid proteases"/>
    <property type="match status" value="1"/>
</dbReference>
<dbReference type="CDD" id="cd05471">
    <property type="entry name" value="pepsin_like"/>
    <property type="match status" value="1"/>
</dbReference>
<evidence type="ECO:0000256" key="11">
    <source>
        <dbReference type="SAM" id="MobiDB-lite"/>
    </source>
</evidence>
<evidence type="ECO:0000256" key="1">
    <source>
        <dbReference type="ARBA" id="ARBA00001130"/>
    </source>
</evidence>
<protein>
    <recommendedName>
        <fullName evidence="3">rhizopuspepsin</fullName>
        <ecNumber evidence="3">3.4.23.21</ecNumber>
    </recommendedName>
</protein>
<feature type="disulfide bond" evidence="9">
    <location>
        <begin position="92"/>
        <end position="98"/>
    </location>
</feature>
<dbReference type="PANTHER" id="PTHR47966">
    <property type="entry name" value="BETA-SITE APP-CLEAVING ENZYME, ISOFORM A-RELATED"/>
    <property type="match status" value="1"/>
</dbReference>
<proteinExistence type="inferred from homology"/>
<keyword evidence="6 10" id="KW-0064">Aspartyl protease</keyword>
<evidence type="ECO:0000256" key="10">
    <source>
        <dbReference type="RuleBase" id="RU000454"/>
    </source>
</evidence>
<dbReference type="InterPro" id="IPR021109">
    <property type="entry name" value="Peptidase_aspartic_dom_sf"/>
</dbReference>
<dbReference type="GO" id="GO:0006508">
    <property type="term" value="P:proteolysis"/>
    <property type="evidence" value="ECO:0007669"/>
    <property type="project" value="UniProtKB-KW"/>
</dbReference>
<dbReference type="Pfam" id="PF00026">
    <property type="entry name" value="Asp"/>
    <property type="match status" value="1"/>
</dbReference>